<dbReference type="SUPFAM" id="SSF53335">
    <property type="entry name" value="S-adenosyl-L-methionine-dependent methyltransferases"/>
    <property type="match status" value="1"/>
</dbReference>
<dbReference type="InterPro" id="IPR011610">
    <property type="entry name" value="SAM_mthyl_Trfase_ML2640-like"/>
</dbReference>
<gene>
    <name evidence="7" type="ORF">QRX60_22525</name>
</gene>
<dbReference type="KEGG" id="amog:QRX60_22525"/>
<evidence type="ECO:0000256" key="4">
    <source>
        <dbReference type="ARBA" id="ARBA00022679"/>
    </source>
</evidence>
<comment type="similarity">
    <text evidence="2 6">Belongs to the UPF0677 family.</text>
</comment>
<dbReference type="Gene3D" id="3.40.50.150">
    <property type="entry name" value="Vaccinia Virus protein VP39"/>
    <property type="match status" value="1"/>
</dbReference>
<dbReference type="InterPro" id="IPR029063">
    <property type="entry name" value="SAM-dependent_MTases_sf"/>
</dbReference>
<reference evidence="7 8" key="1">
    <citation type="submission" date="2023-06" db="EMBL/GenBank/DDBJ databases">
        <authorList>
            <person name="Oyuntsetseg B."/>
            <person name="Kim S.B."/>
        </authorList>
    </citation>
    <scope>NUCLEOTIDE SEQUENCE [LARGE SCALE GENOMIC DNA]</scope>
    <source>
        <strain evidence="7 8">4-36</strain>
    </source>
</reference>
<keyword evidence="5 6" id="KW-0949">S-adenosyl-L-methionine</keyword>
<proteinExistence type="inferred from homology"/>
<evidence type="ECO:0000313" key="8">
    <source>
        <dbReference type="Proteomes" id="UP001239397"/>
    </source>
</evidence>
<comment type="function">
    <text evidence="1 6">Exhibits S-adenosyl-L-methionine-dependent methyltransferase activity.</text>
</comment>
<evidence type="ECO:0000256" key="1">
    <source>
        <dbReference type="ARBA" id="ARBA00003907"/>
    </source>
</evidence>
<dbReference type="AlphaFoldDB" id="A0A9Y2NP19"/>
<evidence type="ECO:0000256" key="6">
    <source>
        <dbReference type="RuleBase" id="RU362030"/>
    </source>
</evidence>
<keyword evidence="8" id="KW-1185">Reference proteome</keyword>
<evidence type="ECO:0000256" key="5">
    <source>
        <dbReference type="ARBA" id="ARBA00022691"/>
    </source>
</evidence>
<dbReference type="EC" id="2.1.1.-" evidence="6"/>
<dbReference type="PANTHER" id="PTHR43619">
    <property type="entry name" value="S-ADENOSYL-L-METHIONINE-DEPENDENT METHYLTRANSFERASE YKTD-RELATED"/>
    <property type="match status" value="1"/>
</dbReference>
<evidence type="ECO:0000256" key="2">
    <source>
        <dbReference type="ARBA" id="ARBA00008138"/>
    </source>
</evidence>
<dbReference type="NCBIfam" id="TIGR00027">
    <property type="entry name" value="mthyl_TIGR00027"/>
    <property type="match status" value="1"/>
</dbReference>
<organism evidence="7 8">
    <name type="scientific">Amycolatopsis mongoliensis</name>
    <dbReference type="NCBI Taxonomy" id="715475"/>
    <lineage>
        <taxon>Bacteria</taxon>
        <taxon>Bacillati</taxon>
        <taxon>Actinomycetota</taxon>
        <taxon>Actinomycetes</taxon>
        <taxon>Pseudonocardiales</taxon>
        <taxon>Pseudonocardiaceae</taxon>
        <taxon>Amycolatopsis</taxon>
    </lineage>
</organism>
<dbReference type="InterPro" id="IPR007213">
    <property type="entry name" value="Ppm1/Ppm2/Tcmp"/>
</dbReference>
<dbReference type="Pfam" id="PF04072">
    <property type="entry name" value="LCM"/>
    <property type="match status" value="1"/>
</dbReference>
<keyword evidence="3 6" id="KW-0489">Methyltransferase</keyword>
<protein>
    <recommendedName>
        <fullName evidence="6">S-adenosyl-L-methionine-dependent methyltransferase</fullName>
        <ecNumber evidence="6">2.1.1.-</ecNumber>
    </recommendedName>
</protein>
<evidence type="ECO:0000256" key="3">
    <source>
        <dbReference type="ARBA" id="ARBA00022603"/>
    </source>
</evidence>
<dbReference type="RefSeq" id="WP_286002742.1">
    <property type="nucleotide sequence ID" value="NZ_CP127295.1"/>
</dbReference>
<dbReference type="PANTHER" id="PTHR43619:SF2">
    <property type="entry name" value="S-ADENOSYL-L-METHIONINE-DEPENDENT METHYLTRANSFERASES SUPERFAMILY PROTEIN"/>
    <property type="match status" value="1"/>
</dbReference>
<dbReference type="EMBL" id="CP127295">
    <property type="protein sequence ID" value="WIY06483.1"/>
    <property type="molecule type" value="Genomic_DNA"/>
</dbReference>
<name>A0A9Y2NP19_9PSEU</name>
<dbReference type="Proteomes" id="UP001239397">
    <property type="component" value="Chromosome"/>
</dbReference>
<dbReference type="GO" id="GO:0008168">
    <property type="term" value="F:methyltransferase activity"/>
    <property type="evidence" value="ECO:0007669"/>
    <property type="project" value="UniProtKB-UniRule"/>
</dbReference>
<sequence>MESRASFTAETMALQRAFESHRPPGRRLFDDPYATAFLRPSLRVLAEAARLPLVRHLATGLYDAVAGPGPRASGIVRTKVIDDALAEAMTGDTQCVLLGAGYDTRAHRLAALAGRVVFEVDHPATQARKRAVLGTGPRYVPVDFEHDDLAGKLVESGFDLRKPSVFGWEGVTNYLTADAVDATLAAVHGLGGDLIFTYVDVRALHEPSPFPEARRWVRAVARSGEPWTFGLLPGETGGFLAVRGFDLEKDVSAHDAGGGSRLYRIAIAKRSARAPHQ</sequence>
<accession>A0A9Y2NP19</accession>
<evidence type="ECO:0000313" key="7">
    <source>
        <dbReference type="EMBL" id="WIY06483.1"/>
    </source>
</evidence>
<dbReference type="GO" id="GO:0032259">
    <property type="term" value="P:methylation"/>
    <property type="evidence" value="ECO:0007669"/>
    <property type="project" value="UniProtKB-KW"/>
</dbReference>
<keyword evidence="4 7" id="KW-0808">Transferase</keyword>